<protein>
    <recommendedName>
        <fullName evidence="10">Palmitoyltransferase</fullName>
        <ecNumber evidence="10">2.3.1.225</ecNumber>
    </recommendedName>
</protein>
<gene>
    <name evidence="12" type="ORF">EVOR1521_LOCUS20129</name>
</gene>
<feature type="transmembrane region" description="Helical" evidence="10">
    <location>
        <begin position="549"/>
        <end position="567"/>
    </location>
</feature>
<keyword evidence="3 10" id="KW-0808">Transferase</keyword>
<dbReference type="PROSITE" id="PS50216">
    <property type="entry name" value="DHHC"/>
    <property type="match status" value="1"/>
</dbReference>
<dbReference type="Pfam" id="PF01529">
    <property type="entry name" value="DHHC"/>
    <property type="match status" value="1"/>
</dbReference>
<keyword evidence="9 10" id="KW-0012">Acyltransferase</keyword>
<organism evidence="12 13">
    <name type="scientific">Effrenium voratum</name>
    <dbReference type="NCBI Taxonomy" id="2562239"/>
    <lineage>
        <taxon>Eukaryota</taxon>
        <taxon>Sar</taxon>
        <taxon>Alveolata</taxon>
        <taxon>Dinophyceae</taxon>
        <taxon>Suessiales</taxon>
        <taxon>Symbiodiniaceae</taxon>
        <taxon>Effrenium</taxon>
    </lineage>
</organism>
<evidence type="ECO:0000313" key="12">
    <source>
        <dbReference type="EMBL" id="CAJ1395771.1"/>
    </source>
</evidence>
<proteinExistence type="inferred from homology"/>
<evidence type="ECO:0000256" key="10">
    <source>
        <dbReference type="RuleBase" id="RU079119"/>
    </source>
</evidence>
<keyword evidence="8" id="KW-0449">Lipoprotein</keyword>
<evidence type="ECO:0000259" key="11">
    <source>
        <dbReference type="Pfam" id="PF01529"/>
    </source>
</evidence>
<dbReference type="Proteomes" id="UP001178507">
    <property type="component" value="Unassembled WGS sequence"/>
</dbReference>
<comment type="domain">
    <text evidence="10">The DHHC domain is required for palmitoyltransferase activity.</text>
</comment>
<evidence type="ECO:0000256" key="2">
    <source>
        <dbReference type="ARBA" id="ARBA00008574"/>
    </source>
</evidence>
<comment type="similarity">
    <text evidence="2 10">Belongs to the DHHC palmitoyltransferase family.</text>
</comment>
<accession>A0AA36IY68</accession>
<feature type="transmembrane region" description="Helical" evidence="10">
    <location>
        <begin position="430"/>
        <end position="452"/>
    </location>
</feature>
<keyword evidence="13" id="KW-1185">Reference proteome</keyword>
<evidence type="ECO:0000256" key="7">
    <source>
        <dbReference type="ARBA" id="ARBA00023139"/>
    </source>
</evidence>
<dbReference type="EC" id="2.3.1.225" evidence="10"/>
<dbReference type="InterPro" id="IPR001594">
    <property type="entry name" value="Palmitoyltrfase_DHHC"/>
</dbReference>
<keyword evidence="4 10" id="KW-0812">Transmembrane</keyword>
<feature type="transmembrane region" description="Helical" evidence="10">
    <location>
        <begin position="510"/>
        <end position="537"/>
    </location>
</feature>
<feature type="transmembrane region" description="Helical" evidence="10">
    <location>
        <begin position="181"/>
        <end position="200"/>
    </location>
</feature>
<dbReference type="InterPro" id="IPR039859">
    <property type="entry name" value="PFA4/ZDH16/20/ERF2-like"/>
</dbReference>
<evidence type="ECO:0000256" key="6">
    <source>
        <dbReference type="ARBA" id="ARBA00023136"/>
    </source>
</evidence>
<dbReference type="PANTHER" id="PTHR22883">
    <property type="entry name" value="ZINC FINGER DHHC DOMAIN CONTAINING PROTEIN"/>
    <property type="match status" value="1"/>
</dbReference>
<sequence length="658" mass="73009">MFWINDPKVQQAMKDQAAKTGKDAMSMLQDPEVQKQILATCQEKFPAYAAEAQQKISAFCRDPEVQAAAKKYASMAGAYVAKVGSQAGSLLVAQIEQGPAGIRFLCFLGSCGSVANGVLKLISIARIMHEPVKYVLSIYQLVFSLTTMLFEAPPEYIAKIPGLNEYQDLLLEKCKFLSETLGRGVFYIFQGTLWLCFASLTDVLDLAAGFTLVCCGALNLLMHCGGLATLTEKVKKESLELDAADEDLSRTNELMTTFGEARDETFSFINETVPKVLDTPLQSSPTFEVESQRSAFGHKVFSFSGEEPSIKMESGWSSGNLQDPAPAFAAYEFQKPVGERLVMSSPYSELAPLKPTCSVKPRERKEPCEEDCDKEKFGAEEKGPREEKVCGLDPKPALPAALAASTLMGGLCMMVLQIPLLSQITHWPRMVLSVSFALLCAVTLGCMIYCIFADPGQARKTRNAPHASDLEEAKPTRTHKSWLYSRPIRRYDHYCRWLMNVIGLLNHREFFVMLLGLASIALLGLVVDLFLAVAFLANLAETGATKTSAAALGVGLHLAYSVVLMRFEGPILLIHVGLISRNETANEWKKDIFYVAYNTKHGDKVPVEDLDSDEHNELFDRQAFVYDPTRNSFDRGCPTNWWNFWCKPRWSEAEQGDF</sequence>
<dbReference type="EMBL" id="CAUJNA010003208">
    <property type="protein sequence ID" value="CAJ1395771.1"/>
    <property type="molecule type" value="Genomic_DNA"/>
</dbReference>
<evidence type="ECO:0000256" key="9">
    <source>
        <dbReference type="ARBA" id="ARBA00023315"/>
    </source>
</evidence>
<dbReference type="InterPro" id="IPR013714">
    <property type="entry name" value="Golgi_TVP15"/>
</dbReference>
<comment type="subcellular location">
    <subcellularLocation>
        <location evidence="1">Endomembrane system</location>
        <topology evidence="1">Multi-pass membrane protein</topology>
    </subcellularLocation>
</comment>
<dbReference type="AlphaFoldDB" id="A0AA36IY68"/>
<comment type="catalytic activity">
    <reaction evidence="10">
        <text>L-cysteinyl-[protein] + hexadecanoyl-CoA = S-hexadecanoyl-L-cysteinyl-[protein] + CoA</text>
        <dbReference type="Rhea" id="RHEA:36683"/>
        <dbReference type="Rhea" id="RHEA-COMP:10131"/>
        <dbReference type="Rhea" id="RHEA-COMP:11032"/>
        <dbReference type="ChEBI" id="CHEBI:29950"/>
        <dbReference type="ChEBI" id="CHEBI:57287"/>
        <dbReference type="ChEBI" id="CHEBI:57379"/>
        <dbReference type="ChEBI" id="CHEBI:74151"/>
        <dbReference type="EC" id="2.3.1.225"/>
    </reaction>
</comment>
<feature type="domain" description="Palmitoyltransferase DHHC" evidence="11">
    <location>
        <begin position="472"/>
        <end position="590"/>
    </location>
</feature>
<evidence type="ECO:0000313" key="13">
    <source>
        <dbReference type="Proteomes" id="UP001178507"/>
    </source>
</evidence>
<dbReference type="GO" id="GO:0005783">
    <property type="term" value="C:endoplasmic reticulum"/>
    <property type="evidence" value="ECO:0007669"/>
    <property type="project" value="TreeGrafter"/>
</dbReference>
<comment type="caution">
    <text evidence="12">The sequence shown here is derived from an EMBL/GenBank/DDBJ whole genome shotgun (WGS) entry which is preliminary data.</text>
</comment>
<dbReference type="PANTHER" id="PTHR22883:SF301">
    <property type="entry name" value="PALMITOYLTRANSFERASE ZDHHC12"/>
    <property type="match status" value="1"/>
</dbReference>
<dbReference type="GO" id="GO:0006612">
    <property type="term" value="P:protein targeting to membrane"/>
    <property type="evidence" value="ECO:0007669"/>
    <property type="project" value="TreeGrafter"/>
</dbReference>
<dbReference type="Pfam" id="PF08507">
    <property type="entry name" value="COPI_assoc"/>
    <property type="match status" value="1"/>
</dbReference>
<name>A0AA36IY68_9DINO</name>
<keyword evidence="6 10" id="KW-0472">Membrane</keyword>
<evidence type="ECO:0000256" key="3">
    <source>
        <dbReference type="ARBA" id="ARBA00022679"/>
    </source>
</evidence>
<feature type="transmembrane region" description="Helical" evidence="10">
    <location>
        <begin position="397"/>
        <end position="418"/>
    </location>
</feature>
<keyword evidence="5 10" id="KW-1133">Transmembrane helix</keyword>
<dbReference type="GO" id="GO:0019706">
    <property type="term" value="F:protein-cysteine S-palmitoyltransferase activity"/>
    <property type="evidence" value="ECO:0007669"/>
    <property type="project" value="UniProtKB-EC"/>
</dbReference>
<dbReference type="GO" id="GO:0005794">
    <property type="term" value="C:Golgi apparatus"/>
    <property type="evidence" value="ECO:0007669"/>
    <property type="project" value="TreeGrafter"/>
</dbReference>
<feature type="transmembrane region" description="Helical" evidence="10">
    <location>
        <begin position="206"/>
        <end position="230"/>
    </location>
</feature>
<evidence type="ECO:0000256" key="4">
    <source>
        <dbReference type="ARBA" id="ARBA00022692"/>
    </source>
</evidence>
<evidence type="ECO:0000256" key="8">
    <source>
        <dbReference type="ARBA" id="ARBA00023288"/>
    </source>
</evidence>
<keyword evidence="7" id="KW-0564">Palmitate</keyword>
<reference evidence="12" key="1">
    <citation type="submission" date="2023-08" db="EMBL/GenBank/DDBJ databases">
        <authorList>
            <person name="Chen Y."/>
            <person name="Shah S."/>
            <person name="Dougan E. K."/>
            <person name="Thang M."/>
            <person name="Chan C."/>
        </authorList>
    </citation>
    <scope>NUCLEOTIDE SEQUENCE</scope>
</reference>
<evidence type="ECO:0000256" key="1">
    <source>
        <dbReference type="ARBA" id="ARBA00004127"/>
    </source>
</evidence>
<evidence type="ECO:0000256" key="5">
    <source>
        <dbReference type="ARBA" id="ARBA00022989"/>
    </source>
</evidence>